<protein>
    <submittedName>
        <fullName evidence="1">Uncharacterized protein</fullName>
    </submittedName>
</protein>
<dbReference type="KEGG" id="vg:6372655"/>
<dbReference type="Proteomes" id="UP000002421">
    <property type="component" value="Segment"/>
</dbReference>
<organismHost>
    <name type="scientific">Pseudomonas chlororaphis</name>
    <dbReference type="NCBI Taxonomy" id="587753"/>
</organismHost>
<reference evidence="1 2" key="1">
    <citation type="journal article" date="2008" name="Virology">
        <title>Characterization of Pseudomonas chlororaphis myovirus 201varphi2-1 via genomic sequencing, mass spectrometry, and electron microscopy.</title>
        <authorList>
            <person name="Thomas J.A."/>
            <person name="Rolando M.R."/>
            <person name="Carroll C.A."/>
            <person name="Shen P.S."/>
            <person name="Belnap D.M."/>
            <person name="Weintraub S.T."/>
            <person name="Serwer P."/>
            <person name="Hardies S.C."/>
        </authorList>
    </citation>
    <scope>NUCLEOTIDE SEQUENCE</scope>
</reference>
<keyword evidence="2" id="KW-1185">Reference proteome</keyword>
<dbReference type="EMBL" id="EU197055">
    <property type="protein sequence ID" value="ABY63065.1"/>
    <property type="molecule type" value="Genomic_DNA"/>
</dbReference>
<accession>B3FJ98</accession>
<proteinExistence type="predicted"/>
<evidence type="ECO:0000313" key="1">
    <source>
        <dbReference type="EMBL" id="ABY63065.1"/>
    </source>
</evidence>
<evidence type="ECO:0000313" key="2">
    <source>
        <dbReference type="Proteomes" id="UP000002421"/>
    </source>
</evidence>
<dbReference type="RefSeq" id="YP_001956959.1">
    <property type="nucleotide sequence ID" value="NC_010821.1"/>
</dbReference>
<name>B3FJ98_BP201</name>
<gene>
    <name evidence="1" type="ORF">201phi2-1p236</name>
</gene>
<organism evidence="1 2">
    <name type="scientific">Pseudomonas phage 201phi2-1</name>
    <name type="common">Pseudomonas chlororaphis phage 201phi2-1</name>
    <dbReference type="NCBI Taxonomy" id="198110"/>
    <lineage>
        <taxon>Viruses</taxon>
        <taxon>Duplodnaviria</taxon>
        <taxon>Heunggongvirae</taxon>
        <taxon>Uroviricota</taxon>
        <taxon>Caudoviricetes</taxon>
        <taxon>Chimalliviridae</taxon>
        <taxon>Serwervirus</taxon>
        <taxon>Serwervirus 201phi21</taxon>
    </lineage>
</organism>
<sequence>MILELGAGGLIEVPRREFEYHTKDLWGPHGVKVGDAVIDTNGKKVPWRSTKHERYHEDVYDVSLFGLKRKLRRRQGELKLNYANKAIPIKEKEMAIVIDGQGNETHIDTPKERKYEVYTHPVYKRDEAGNLLVEQNPENHPYLRLVVLHQVGDPILTEAGERIYQDDPNWKRYQHDSAVFDIKLGSGSQHLFKKGELALTTDGRPTPYDPNWMNRPPRVVFNGIRDGDLRPICRNTHLDELEYMDDEDLANVAGAVAKEMAARMGGKSWLCGTCDTRTVYQNGGALKCECPDD</sequence>